<protein>
    <submittedName>
        <fullName evidence="1">Uncharacterized protein</fullName>
    </submittedName>
</protein>
<comment type="caution">
    <text evidence="1">The sequence shown here is derived from an EMBL/GenBank/DDBJ whole genome shotgun (WGS) entry which is preliminary data.</text>
</comment>
<organism evidence="1 2">
    <name type="scientific">Phlebia brevispora</name>
    <dbReference type="NCBI Taxonomy" id="194682"/>
    <lineage>
        <taxon>Eukaryota</taxon>
        <taxon>Fungi</taxon>
        <taxon>Dikarya</taxon>
        <taxon>Basidiomycota</taxon>
        <taxon>Agaricomycotina</taxon>
        <taxon>Agaricomycetes</taxon>
        <taxon>Polyporales</taxon>
        <taxon>Meruliaceae</taxon>
        <taxon>Phlebia</taxon>
    </lineage>
</organism>
<dbReference type="EMBL" id="JANHOG010002718">
    <property type="protein sequence ID" value="KAJ3520615.1"/>
    <property type="molecule type" value="Genomic_DNA"/>
</dbReference>
<keyword evidence="2" id="KW-1185">Reference proteome</keyword>
<evidence type="ECO:0000313" key="2">
    <source>
        <dbReference type="Proteomes" id="UP001148662"/>
    </source>
</evidence>
<sequence length="436" mass="48595">MPSGNLSTDAVALSTEADSTASLNEQRRMKLPQELSDMIVDFLHDDRDTLKACSLVCRAWVPSSHLHLFYAITVHAAAFSDALLQLLRSSAVVSSSIRVLKVVPSKSAAGHIIAPTAALSVLSCLPALHTLFLHVPIANRERETPEAPRWARSSLRHLELNLYCGSDWTLQTCTFFSLVTVDHLAVFAHFMDGDYIPHRPCRKEPFTAWPVKSVDLTAKANYFYSPASVYLEVFRRGIARDALKSLKSSFHLGAASTMACFREFIGTAGRGLTHLQLDASCIYNQLQHGEHLLKVYNIRRLTRNPEWTFLRACESLETLHLMLGTISSLDYNDDGADAAHPIRHAISAFPSSILEHVAPTLRHLIVEFEQDTAWSTSFSSWAGNVHWSRLEDALITFPALKVVDIRVGGSGDYELERVPMPRLRSAGKLRFAYQDI</sequence>
<proteinExistence type="predicted"/>
<name>A0ACC1RKV5_9APHY</name>
<reference evidence="1" key="1">
    <citation type="submission" date="2022-07" db="EMBL/GenBank/DDBJ databases">
        <title>Genome Sequence of Phlebia brevispora.</title>
        <authorList>
            <person name="Buettner E."/>
        </authorList>
    </citation>
    <scope>NUCLEOTIDE SEQUENCE</scope>
    <source>
        <strain evidence="1">MPL23</strain>
    </source>
</reference>
<evidence type="ECO:0000313" key="1">
    <source>
        <dbReference type="EMBL" id="KAJ3520615.1"/>
    </source>
</evidence>
<gene>
    <name evidence="1" type="ORF">NM688_g9137</name>
</gene>
<accession>A0ACC1RKV5</accession>
<dbReference type="Proteomes" id="UP001148662">
    <property type="component" value="Unassembled WGS sequence"/>
</dbReference>